<dbReference type="GO" id="GO:0009116">
    <property type="term" value="P:nucleoside metabolic process"/>
    <property type="evidence" value="ECO:0007669"/>
    <property type="project" value="InterPro"/>
</dbReference>
<evidence type="ECO:0000256" key="3">
    <source>
        <dbReference type="SAM" id="MobiDB-lite"/>
    </source>
</evidence>
<organism evidence="5 6">
    <name type="scientific">Pseudocercospora musae</name>
    <dbReference type="NCBI Taxonomy" id="113226"/>
    <lineage>
        <taxon>Eukaryota</taxon>
        <taxon>Fungi</taxon>
        <taxon>Dikarya</taxon>
        <taxon>Ascomycota</taxon>
        <taxon>Pezizomycotina</taxon>
        <taxon>Dothideomycetes</taxon>
        <taxon>Dothideomycetidae</taxon>
        <taxon>Mycosphaerellales</taxon>
        <taxon>Mycosphaerellaceae</taxon>
        <taxon>Pseudocercospora</taxon>
    </lineage>
</organism>
<dbReference type="Pfam" id="PF24883">
    <property type="entry name" value="NPHP3_N"/>
    <property type="match status" value="1"/>
</dbReference>
<dbReference type="InterPro" id="IPR053137">
    <property type="entry name" value="NLR-like"/>
</dbReference>
<dbReference type="InterPro" id="IPR035994">
    <property type="entry name" value="Nucleoside_phosphorylase_sf"/>
</dbReference>
<feature type="repeat" description="ANK" evidence="2">
    <location>
        <begin position="886"/>
        <end position="918"/>
    </location>
</feature>
<dbReference type="Gene3D" id="3.40.50.300">
    <property type="entry name" value="P-loop containing nucleotide triphosphate hydrolases"/>
    <property type="match status" value="1"/>
</dbReference>
<dbReference type="PANTHER" id="PTHR46082:SF11">
    <property type="entry name" value="AAA+ ATPASE DOMAIN-CONTAINING PROTEIN-RELATED"/>
    <property type="match status" value="1"/>
</dbReference>
<dbReference type="GO" id="GO:0003824">
    <property type="term" value="F:catalytic activity"/>
    <property type="evidence" value="ECO:0007669"/>
    <property type="project" value="InterPro"/>
</dbReference>
<dbReference type="PRINTS" id="PR01415">
    <property type="entry name" value="ANKYRIN"/>
</dbReference>
<dbReference type="SUPFAM" id="SSF52540">
    <property type="entry name" value="P-loop containing nucleoside triphosphate hydrolases"/>
    <property type="match status" value="1"/>
</dbReference>
<feature type="domain" description="Nephrocystin 3-like N-terminal" evidence="4">
    <location>
        <begin position="387"/>
        <end position="546"/>
    </location>
</feature>
<dbReference type="Proteomes" id="UP000073492">
    <property type="component" value="Unassembled WGS sequence"/>
</dbReference>
<dbReference type="STRING" id="113226.A0A139IV04"/>
<evidence type="ECO:0000259" key="4">
    <source>
        <dbReference type="Pfam" id="PF24883"/>
    </source>
</evidence>
<feature type="repeat" description="ANK" evidence="2">
    <location>
        <begin position="1086"/>
        <end position="1119"/>
    </location>
</feature>
<reference evidence="5 6" key="1">
    <citation type="submission" date="2015-07" db="EMBL/GenBank/DDBJ databases">
        <title>Comparative genomics of the Sigatoka disease complex on banana suggests a link between parallel evolutionary changes in Pseudocercospora fijiensis and Pseudocercospora eumusae and increased virulence on the banana host.</title>
        <authorList>
            <person name="Chang T.-C."/>
            <person name="Salvucci A."/>
            <person name="Crous P.W."/>
            <person name="Stergiopoulos I."/>
        </authorList>
    </citation>
    <scope>NUCLEOTIDE SEQUENCE [LARGE SCALE GENOMIC DNA]</scope>
    <source>
        <strain evidence="5 6">CBS 116634</strain>
    </source>
</reference>
<dbReference type="PANTHER" id="PTHR46082">
    <property type="entry name" value="ATP/GTP-BINDING PROTEIN-RELATED"/>
    <property type="match status" value="1"/>
</dbReference>
<evidence type="ECO:0000256" key="2">
    <source>
        <dbReference type="PROSITE-ProRule" id="PRU00023"/>
    </source>
</evidence>
<dbReference type="PROSITE" id="PS50088">
    <property type="entry name" value="ANK_REPEAT"/>
    <property type="match status" value="5"/>
</dbReference>
<protein>
    <recommendedName>
        <fullName evidence="4">Nephrocystin 3-like N-terminal domain-containing protein</fullName>
    </recommendedName>
</protein>
<keyword evidence="6" id="KW-1185">Reference proteome</keyword>
<proteinExistence type="predicted"/>
<accession>A0A139IV04</accession>
<dbReference type="SUPFAM" id="SSF48403">
    <property type="entry name" value="Ankyrin repeat"/>
    <property type="match status" value="1"/>
</dbReference>
<dbReference type="EMBL" id="LFZO01000006">
    <property type="protein sequence ID" value="KXT18470.1"/>
    <property type="molecule type" value="Genomic_DNA"/>
</dbReference>
<dbReference type="Gene3D" id="1.25.40.20">
    <property type="entry name" value="Ankyrin repeat-containing domain"/>
    <property type="match status" value="1"/>
</dbReference>
<dbReference type="Pfam" id="PF12796">
    <property type="entry name" value="Ank_2"/>
    <property type="match status" value="2"/>
</dbReference>
<sequence>MAVHFGVETYTVGWIAALIHERAAATALLDQRHEPPPDFVKNRHDDNQYTWGSMGAHNVVIASLPVGEYGTNIAAAVAKSMLGSLPSIRIGLMVGIGAGIPNIDQGYDIRLGDVVVCQPQGRSGGVVQYDLLKAKEGRLHPTAMLNMPPAALRSALGKLQAEHELEPSKIPQLLADMLKRHPQMRKSTKAKPGYVHQGFENDVYHVAPLAEHAQEREPRDSTDPEIHYGTIASGNMLVKAAAERDAILERMEGSENVICLEMEAAGLMNNFPCLVIRGVCDYADHHKNDLWQKYAAATAAAFAKELLGHVDASEVKHAVSLGELKDHMNEANVVQGDIATLLETQQESFETLRDIRSDDQMRQLKDKLSPADPMTNHHKGLKQRHPGTCKWFLDSDRFQCWKQSEDPPALWLHGQPGAGKSVACSAIIENVLLTMQSSTTFVAYFYFDFSDISKQALEAALKSILYQLARQSDKVFRSLMDYTATMSLSLPKMRQVFESLLAEMASAVIVLDALDEAEPCGDVLEWLAESINCVNLRDVRWIFTSRDYSDIRRALTQDTSKVSPVSLDADLVDHDIRSYVDARVHKDSCFQRWADRADDQALIIESLMEKSCGMFRWAACQLDDLAGCLTLKELKDTLARLPTSLPETYSRMLQKIPPARKDGAIRLLQFLMLSPNPLELGEAANVLAMNIDGGTLYERDKELPDHSELALYCPGLIMIVHINDYSGATREELQLSHFSVKEYLLSTEVHKEFCADLSTAEASSMATVLLLRSFIHWFHSLPADLTEQKREARRRWTEDNFPLARYAAFYWTDFAREGEVQDKTQKYIVEFLADQSTFECLLQCNRTFLGDSDVEPVYIATEARLLQTATALVISYGLPLDIENYFGCTPLHLACHGGDLATAEFLVDHGADVTKRDNYGYTILHSVAKGGFLQLLEYTISKDIPVDIENDSGNTPLHLACWEGRLAAAKFLVDHGADVTKRDNYGYTILHFAAKAGSLQLLEYTISNDIPVDVKNDFGETPLYLACRRGDLATAEFLVDHGADVTKRDNYGNTVFHLATKSHDPSALLLEYVSSVGLPVDVQNDWGETPLHLASEWPANITALKFLVEAGADINKKNYRGHSPLGTAIQTVVMSFLRELGATEPDLDEKGYPIPYHWKIRKLLDGWWKLLRQHPSTKHERYNDEDGNPEYHSEDEYDETDAETSNSSGYGYDQWAHDRFVNDDEEYRFKRYRHFNHVRRSESCQF</sequence>
<evidence type="ECO:0000313" key="6">
    <source>
        <dbReference type="Proteomes" id="UP000073492"/>
    </source>
</evidence>
<feature type="repeat" description="ANK" evidence="2">
    <location>
        <begin position="1018"/>
        <end position="1050"/>
    </location>
</feature>
<comment type="caution">
    <text evidence="5">The sequence shown here is derived from an EMBL/GenBank/DDBJ whole genome shotgun (WGS) entry which is preliminary data.</text>
</comment>
<feature type="compositionally biased region" description="Basic and acidic residues" evidence="3">
    <location>
        <begin position="1178"/>
        <end position="1194"/>
    </location>
</feature>
<dbReference type="Pfam" id="PF00023">
    <property type="entry name" value="Ank"/>
    <property type="match status" value="1"/>
</dbReference>
<name>A0A139IV04_9PEZI</name>
<dbReference type="SMART" id="SM00248">
    <property type="entry name" value="ANK"/>
    <property type="match status" value="8"/>
</dbReference>
<dbReference type="InterPro" id="IPR002110">
    <property type="entry name" value="Ankyrin_rpt"/>
</dbReference>
<dbReference type="PROSITE" id="PS50297">
    <property type="entry name" value="ANK_REP_REGION"/>
    <property type="match status" value="5"/>
</dbReference>
<dbReference type="AlphaFoldDB" id="A0A139IV04"/>
<dbReference type="InterPro" id="IPR027417">
    <property type="entry name" value="P-loop_NTPase"/>
</dbReference>
<evidence type="ECO:0000313" key="5">
    <source>
        <dbReference type="EMBL" id="KXT18470.1"/>
    </source>
</evidence>
<dbReference type="SUPFAM" id="SSF53167">
    <property type="entry name" value="Purine and uridine phosphorylases"/>
    <property type="match status" value="1"/>
</dbReference>
<keyword evidence="2" id="KW-0040">ANK repeat</keyword>
<feature type="region of interest" description="Disordered" evidence="3">
    <location>
        <begin position="1178"/>
        <end position="1210"/>
    </location>
</feature>
<evidence type="ECO:0000256" key="1">
    <source>
        <dbReference type="ARBA" id="ARBA00022737"/>
    </source>
</evidence>
<dbReference type="OrthoDB" id="3649992at2759"/>
<keyword evidence="1" id="KW-0677">Repeat</keyword>
<feature type="repeat" description="ANK" evidence="2">
    <location>
        <begin position="952"/>
        <end position="984"/>
    </location>
</feature>
<dbReference type="Gene3D" id="3.40.50.1580">
    <property type="entry name" value="Nucleoside phosphorylase domain"/>
    <property type="match status" value="1"/>
</dbReference>
<feature type="repeat" description="ANK" evidence="2">
    <location>
        <begin position="985"/>
        <end position="1017"/>
    </location>
</feature>
<dbReference type="InterPro" id="IPR056884">
    <property type="entry name" value="NPHP3-like_N"/>
</dbReference>
<gene>
    <name evidence="5" type="ORF">AC579_2243</name>
</gene>
<dbReference type="InterPro" id="IPR036770">
    <property type="entry name" value="Ankyrin_rpt-contain_sf"/>
</dbReference>